<protein>
    <recommendedName>
        <fullName evidence="1">ABM domain-containing protein</fullName>
    </recommendedName>
</protein>
<dbReference type="AlphaFoldDB" id="A0A7R7XU19"/>
<dbReference type="Proteomes" id="UP000654913">
    <property type="component" value="Chromosome 6"/>
</dbReference>
<reference evidence="2" key="2">
    <citation type="submission" date="2021-02" db="EMBL/GenBank/DDBJ databases">
        <title>Aspergillus puulaauensis MK2 genome sequence.</title>
        <authorList>
            <person name="Futagami T."/>
            <person name="Mori K."/>
            <person name="Kadooka C."/>
            <person name="Tanaka T."/>
        </authorList>
    </citation>
    <scope>NUCLEOTIDE SEQUENCE</scope>
    <source>
        <strain evidence="2">MK2</strain>
    </source>
</reference>
<evidence type="ECO:0000313" key="3">
    <source>
        <dbReference type="Proteomes" id="UP000654913"/>
    </source>
</evidence>
<evidence type="ECO:0000259" key="1">
    <source>
        <dbReference type="PROSITE" id="PS51725"/>
    </source>
</evidence>
<dbReference type="Gene3D" id="3.30.70.100">
    <property type="match status" value="1"/>
</dbReference>
<dbReference type="SUPFAM" id="SSF54909">
    <property type="entry name" value="Dimeric alpha+beta barrel"/>
    <property type="match status" value="1"/>
</dbReference>
<evidence type="ECO:0000313" key="2">
    <source>
        <dbReference type="EMBL" id="BCS27710.1"/>
    </source>
</evidence>
<dbReference type="GeneID" id="64977715"/>
<proteinExistence type="predicted"/>
<feature type="domain" description="ABM" evidence="1">
    <location>
        <begin position="27"/>
        <end position="120"/>
    </location>
</feature>
<gene>
    <name evidence="2" type="ORF">APUU_60758A</name>
</gene>
<name>A0A7R7XU19_9EURO</name>
<dbReference type="Pfam" id="PF03992">
    <property type="entry name" value="ABM"/>
    <property type="match status" value="1"/>
</dbReference>
<dbReference type="KEGG" id="apuu:APUU_60758A"/>
<dbReference type="PROSITE" id="PS51725">
    <property type="entry name" value="ABM"/>
    <property type="match status" value="1"/>
</dbReference>
<dbReference type="EMBL" id="AP024448">
    <property type="protein sequence ID" value="BCS27710.1"/>
    <property type="molecule type" value="Genomic_DNA"/>
</dbReference>
<accession>A0A7R7XU19</accession>
<keyword evidence="3" id="KW-1185">Reference proteome</keyword>
<dbReference type="InterPro" id="IPR007138">
    <property type="entry name" value="ABM_dom"/>
</dbReference>
<reference evidence="2" key="1">
    <citation type="submission" date="2021-01" db="EMBL/GenBank/DDBJ databases">
        <authorList>
            <consortium name="Aspergillus puulaauensis MK2 genome sequencing consortium"/>
            <person name="Kazuki M."/>
            <person name="Futagami T."/>
        </authorList>
    </citation>
    <scope>NUCLEOTIDE SEQUENCE</scope>
    <source>
        <strain evidence="2">MK2</strain>
    </source>
</reference>
<dbReference type="InterPro" id="IPR011008">
    <property type="entry name" value="Dimeric_a/b-barrel"/>
</dbReference>
<organism evidence="2 3">
    <name type="scientific">Aspergillus puulaauensis</name>
    <dbReference type="NCBI Taxonomy" id="1220207"/>
    <lineage>
        <taxon>Eukaryota</taxon>
        <taxon>Fungi</taxon>
        <taxon>Dikarya</taxon>
        <taxon>Ascomycota</taxon>
        <taxon>Pezizomycotina</taxon>
        <taxon>Eurotiomycetes</taxon>
        <taxon>Eurotiomycetidae</taxon>
        <taxon>Eurotiales</taxon>
        <taxon>Aspergillaceae</taxon>
        <taxon>Aspergillus</taxon>
    </lineage>
</organism>
<sequence length="130" mass="14260">MAPIHKAIDKSTTFMEMLATNPPVAPVVLLNVISIPEEADKKSFLDTWARSAEVLKRAPGYISTQLHHAIGDGNFIVNYAVWRNNVDLKNALTLPDFVHVCEGFPEGTEFRAAVLQKSEIDGICVGVPTE</sequence>
<dbReference type="RefSeq" id="XP_041559904.1">
    <property type="nucleotide sequence ID" value="XM_041694033.1"/>
</dbReference>
<dbReference type="OrthoDB" id="4268580at2759"/>